<reference evidence="9 10" key="1">
    <citation type="journal article" date="2016" name="Int. J. Syst. Evol. Microbiol.">
        <title>Pontibacter aydingkolensis sp. nov., isolated from soil of a salt lake.</title>
        <authorList>
            <person name="Osman G."/>
            <person name="Zhang T."/>
            <person name="Lou K."/>
            <person name="Gao Y."/>
            <person name="Chang W."/>
            <person name="Lin Q."/>
            <person name="Yang H.M."/>
            <person name="Huo X.D."/>
            <person name="Wang N."/>
        </authorList>
    </citation>
    <scope>NUCLEOTIDE SEQUENCE [LARGE SCALE GENOMIC DNA]</scope>
    <source>
        <strain evidence="9 10">KACC 19255</strain>
    </source>
</reference>
<evidence type="ECO:0000256" key="8">
    <source>
        <dbReference type="SAM" id="MobiDB-lite"/>
    </source>
</evidence>
<keyword evidence="10" id="KW-1185">Reference proteome</keyword>
<evidence type="ECO:0000313" key="9">
    <source>
        <dbReference type="EMBL" id="MBW7467259.1"/>
    </source>
</evidence>
<keyword evidence="3 7" id="KW-0645">Protease</keyword>
<sequence>MISKRIVSLFAAACLSIGITTATPPDEGMWLPLLLKQLNETEMQKKGMKLSAEDIYSINQSSLKDAIVSFGGFCTGEMISPEGLLLTNHHCGYGQIQQHSSVENDYLTNGFWAKTKAEEKPNPGLTATFIVRMEDVTKQILEGASNAKTEAERESIIQRNMAKVRRESTAGTHYDAVIKPYFYGNEYYMYITETFRDIRLVGAPPSSIGKFGGDTDNWMWPRHTGDFSLFRIYAGPNNEPADYSPNNKPYKPKHHLPISLNGVQENDFTMVFGFPGRTNEYLTSQAIEEIYSVSNPHKINIRETKLNILDKDMKASDAVRIQYAAKYASIANAWKKWIGENRGIRKANAIEKKKQLEQQFASWVAADPARQATYGNLLAEFEKNYKALDGITITRDYITEAAYGVEIIRFANTFVKLQEMLAANAPQNDINAQVDKLEKTVAGFYKDYNAPTDKKVFAALLDLYYKNIDANLHPTAFATVRTKYKGDFNKYADEVFAKSVFTSEAGVRKALADVKAGKKDVLKNDPALQLANSISDYYSKNVMPTYTKVNDNLNLLYRTYMAGLREMQSDKKFYPDANSTLRVAYGKVEPYEPVDGVKYKYYTTLEGIIEKAESGAAEDYAIPARLKELYEKKDYGRYGVNGQLPVAFIASNHTTGGNSGSPVINANGQLIGTNFDRNWEGTMSDIVYNPDQVRNISVDVRYMLFIVDKFAGAGHLVEEMTLVTDDTSGLPQVDARRKATPAEASNLSEKEKRKAEKAAKKAAKKKKKEAAEVQ</sequence>
<evidence type="ECO:0000313" key="10">
    <source>
        <dbReference type="Proteomes" id="UP000813018"/>
    </source>
</evidence>
<dbReference type="Proteomes" id="UP000813018">
    <property type="component" value="Unassembled WGS sequence"/>
</dbReference>
<evidence type="ECO:0000256" key="1">
    <source>
        <dbReference type="ARBA" id="ARBA00010491"/>
    </source>
</evidence>
<organism evidence="9 10">
    <name type="scientific">Pontibacter aydingkolensis</name>
    <dbReference type="NCBI Taxonomy" id="1911536"/>
    <lineage>
        <taxon>Bacteria</taxon>
        <taxon>Pseudomonadati</taxon>
        <taxon>Bacteroidota</taxon>
        <taxon>Cytophagia</taxon>
        <taxon>Cytophagales</taxon>
        <taxon>Hymenobacteraceae</taxon>
        <taxon>Pontibacter</taxon>
    </lineage>
</organism>
<feature type="signal peptide" evidence="7">
    <location>
        <begin position="1"/>
        <end position="22"/>
    </location>
</feature>
<keyword evidence="5 7" id="KW-0378">Hydrolase</keyword>
<keyword evidence="4 7" id="KW-0732">Signal</keyword>
<comment type="similarity">
    <text evidence="1 7">Belongs to the peptidase S46 family.</text>
</comment>
<evidence type="ECO:0000256" key="6">
    <source>
        <dbReference type="ARBA" id="ARBA00022825"/>
    </source>
</evidence>
<evidence type="ECO:0000256" key="7">
    <source>
        <dbReference type="RuleBase" id="RU366067"/>
    </source>
</evidence>
<dbReference type="SUPFAM" id="SSF50494">
    <property type="entry name" value="Trypsin-like serine proteases"/>
    <property type="match status" value="1"/>
</dbReference>
<feature type="compositionally biased region" description="Basic and acidic residues" evidence="8">
    <location>
        <begin position="748"/>
        <end position="759"/>
    </location>
</feature>
<dbReference type="PANTHER" id="PTHR38469:SF1">
    <property type="entry name" value="PERIPLASMIC PEPTIDASE SUBFAMILY S1B"/>
    <property type="match status" value="1"/>
</dbReference>
<dbReference type="Pfam" id="PF10459">
    <property type="entry name" value="Peptidase_S46"/>
    <property type="match status" value="1"/>
</dbReference>
<keyword evidence="6 7" id="KW-0720">Serine protease</keyword>
<gene>
    <name evidence="9" type="ORF">K0O23_09275</name>
</gene>
<dbReference type="Gene3D" id="2.40.10.10">
    <property type="entry name" value="Trypsin-like serine proteases"/>
    <property type="match status" value="1"/>
</dbReference>
<proteinExistence type="inferred from homology"/>
<dbReference type="PANTHER" id="PTHR38469">
    <property type="entry name" value="PERIPLASMIC PEPTIDASE SUBFAMILY S1B"/>
    <property type="match status" value="1"/>
</dbReference>
<name>A0ABS7CTS1_9BACT</name>
<evidence type="ECO:0000256" key="5">
    <source>
        <dbReference type="ARBA" id="ARBA00022801"/>
    </source>
</evidence>
<dbReference type="InterPro" id="IPR043504">
    <property type="entry name" value="Peptidase_S1_PA_chymotrypsin"/>
</dbReference>
<evidence type="ECO:0000256" key="3">
    <source>
        <dbReference type="ARBA" id="ARBA00022670"/>
    </source>
</evidence>
<feature type="chain" id="PRO_5044977096" description="Dipeptidyl-peptidase" evidence="7">
    <location>
        <begin position="23"/>
        <end position="774"/>
    </location>
</feature>
<accession>A0ABS7CTS1</accession>
<dbReference type="InterPro" id="IPR019500">
    <property type="entry name" value="Pep_S46"/>
</dbReference>
<feature type="region of interest" description="Disordered" evidence="8">
    <location>
        <begin position="727"/>
        <end position="774"/>
    </location>
</feature>
<comment type="caution">
    <text evidence="9">The sequence shown here is derived from an EMBL/GenBank/DDBJ whole genome shotgun (WGS) entry which is preliminary data.</text>
</comment>
<protein>
    <recommendedName>
        <fullName evidence="7">Dipeptidyl-peptidase</fullName>
        <ecNumber evidence="7">3.4.14.-</ecNumber>
    </recommendedName>
</protein>
<evidence type="ECO:0000256" key="2">
    <source>
        <dbReference type="ARBA" id="ARBA00022438"/>
    </source>
</evidence>
<dbReference type="RefSeq" id="WP_219877145.1">
    <property type="nucleotide sequence ID" value="NZ_JAHYXK010000006.1"/>
</dbReference>
<dbReference type="EC" id="3.4.14.-" evidence="7"/>
<comment type="function">
    <text evidence="7">Catalyzes the removal of dipeptides from the N-terminus of oligopeptides.</text>
</comment>
<evidence type="ECO:0000256" key="4">
    <source>
        <dbReference type="ARBA" id="ARBA00022729"/>
    </source>
</evidence>
<dbReference type="EMBL" id="JAHYXK010000006">
    <property type="protein sequence ID" value="MBW7467259.1"/>
    <property type="molecule type" value="Genomic_DNA"/>
</dbReference>
<dbReference type="InterPro" id="IPR009003">
    <property type="entry name" value="Peptidase_S1_PA"/>
</dbReference>
<keyword evidence="2 7" id="KW-0031">Aminopeptidase</keyword>